<reference evidence="2 3" key="1">
    <citation type="journal article" date="2012" name="Science">
        <title>The Paleozoic origin of enzymatic lignin decomposition reconstructed from 31 fungal genomes.</title>
        <authorList>
            <person name="Floudas D."/>
            <person name="Binder M."/>
            <person name="Riley R."/>
            <person name="Barry K."/>
            <person name="Blanchette R.A."/>
            <person name="Henrissat B."/>
            <person name="Martinez A.T."/>
            <person name="Otillar R."/>
            <person name="Spatafora J.W."/>
            <person name="Yadav J.S."/>
            <person name="Aerts A."/>
            <person name="Benoit I."/>
            <person name="Boyd A."/>
            <person name="Carlson A."/>
            <person name="Copeland A."/>
            <person name="Coutinho P.M."/>
            <person name="de Vries R.P."/>
            <person name="Ferreira P."/>
            <person name="Findley K."/>
            <person name="Foster B."/>
            <person name="Gaskell J."/>
            <person name="Glotzer D."/>
            <person name="Gorecki P."/>
            <person name="Heitman J."/>
            <person name="Hesse C."/>
            <person name="Hori C."/>
            <person name="Igarashi K."/>
            <person name="Jurgens J.A."/>
            <person name="Kallen N."/>
            <person name="Kersten P."/>
            <person name="Kohler A."/>
            <person name="Kuees U."/>
            <person name="Kumar T.K.A."/>
            <person name="Kuo A."/>
            <person name="LaButti K."/>
            <person name="Larrondo L.F."/>
            <person name="Lindquist E."/>
            <person name="Ling A."/>
            <person name="Lombard V."/>
            <person name="Lucas S."/>
            <person name="Lundell T."/>
            <person name="Martin R."/>
            <person name="McLaughlin D.J."/>
            <person name="Morgenstern I."/>
            <person name="Morin E."/>
            <person name="Murat C."/>
            <person name="Nagy L.G."/>
            <person name="Nolan M."/>
            <person name="Ohm R.A."/>
            <person name="Patyshakuliyeva A."/>
            <person name="Rokas A."/>
            <person name="Ruiz-Duenas F.J."/>
            <person name="Sabat G."/>
            <person name="Salamov A."/>
            <person name="Samejima M."/>
            <person name="Schmutz J."/>
            <person name="Slot J.C."/>
            <person name="St John F."/>
            <person name="Stenlid J."/>
            <person name="Sun H."/>
            <person name="Sun S."/>
            <person name="Syed K."/>
            <person name="Tsang A."/>
            <person name="Wiebenga A."/>
            <person name="Young D."/>
            <person name="Pisabarro A."/>
            <person name="Eastwood D.C."/>
            <person name="Martin F."/>
            <person name="Cullen D."/>
            <person name="Grigoriev I.V."/>
            <person name="Hibbett D.S."/>
        </authorList>
    </citation>
    <scope>NUCLEOTIDE SEQUENCE</scope>
    <source>
        <strain evidence="3">FP-58527</strain>
    </source>
</reference>
<evidence type="ECO:0000256" key="1">
    <source>
        <dbReference type="SAM" id="MobiDB-lite"/>
    </source>
</evidence>
<protein>
    <submittedName>
        <fullName evidence="2">Uncharacterized protein</fullName>
    </submittedName>
</protein>
<name>S8F0X2_FOMSC</name>
<dbReference type="HOGENOM" id="CLU_963241_0_0_1"/>
<evidence type="ECO:0000313" key="2">
    <source>
        <dbReference type="EMBL" id="EPS92669.1"/>
    </source>
</evidence>
<feature type="region of interest" description="Disordered" evidence="1">
    <location>
        <begin position="266"/>
        <end position="289"/>
    </location>
</feature>
<dbReference type="InParanoid" id="S8F0X2"/>
<accession>S8F0X2</accession>
<dbReference type="STRING" id="743788.S8F0X2"/>
<sequence>MSYPTHMEITTHGDGWWGAQEYTQWPQMFNESVIYHACIPLLDTAHAPGKSVYQELPPNHFVDSADSADGHVDPYDCETPEFGRMEETVLAELQKQAWLAIRGLRVAEMKAKACGSRLDSTLGSMFIIMLQNAVDRLTFLPCTKTHVLVTTRVAHRLILQMSGLIVYHNIVVPRLAHPDPHIVHHLLPFIQRFRQDIRIRRVFSLTPWTDAMDASPVGMEIQKSWYDADGTDQDSARWVPPSLLFVCSTLCSARLPHLEDITMLDAPPDAKRQKGPTGSVVQQSSAQGN</sequence>
<organism evidence="2 3">
    <name type="scientific">Fomitopsis schrenkii</name>
    <name type="common">Brown rot fungus</name>
    <dbReference type="NCBI Taxonomy" id="2126942"/>
    <lineage>
        <taxon>Eukaryota</taxon>
        <taxon>Fungi</taxon>
        <taxon>Dikarya</taxon>
        <taxon>Basidiomycota</taxon>
        <taxon>Agaricomycotina</taxon>
        <taxon>Agaricomycetes</taxon>
        <taxon>Polyporales</taxon>
        <taxon>Fomitopsis</taxon>
    </lineage>
</organism>
<feature type="compositionally biased region" description="Polar residues" evidence="1">
    <location>
        <begin position="279"/>
        <end position="289"/>
    </location>
</feature>
<dbReference type="EMBL" id="KE504400">
    <property type="protein sequence ID" value="EPS92669.1"/>
    <property type="molecule type" value="Genomic_DNA"/>
</dbReference>
<evidence type="ECO:0000313" key="3">
    <source>
        <dbReference type="Proteomes" id="UP000015241"/>
    </source>
</evidence>
<dbReference type="Proteomes" id="UP000015241">
    <property type="component" value="Unassembled WGS sequence"/>
</dbReference>
<gene>
    <name evidence="2" type="ORF">FOMPIDRAFT_117329</name>
</gene>
<proteinExistence type="predicted"/>
<keyword evidence="3" id="KW-1185">Reference proteome</keyword>
<dbReference type="AlphaFoldDB" id="S8F0X2"/>